<dbReference type="InterPro" id="IPR025659">
    <property type="entry name" value="Tubby-like_C"/>
</dbReference>
<comment type="similarity">
    <text evidence="1">Belongs to the TUB family.</text>
</comment>
<dbReference type="PANTHER" id="PTHR16517">
    <property type="entry name" value="TUBBY-RELATED"/>
    <property type="match status" value="1"/>
</dbReference>
<proteinExistence type="inferred from homology"/>
<evidence type="ECO:0000313" key="3">
    <source>
        <dbReference type="EMBL" id="RNA27207.1"/>
    </source>
</evidence>
<dbReference type="InterPro" id="IPR000007">
    <property type="entry name" value="Tubby_C"/>
</dbReference>
<evidence type="ECO:0000256" key="1">
    <source>
        <dbReference type="ARBA" id="ARBA00007129"/>
    </source>
</evidence>
<reference evidence="3 4" key="1">
    <citation type="journal article" date="2018" name="Sci. Rep.">
        <title>Genomic signatures of local adaptation to the degree of environmental predictability in rotifers.</title>
        <authorList>
            <person name="Franch-Gras L."/>
            <person name="Hahn C."/>
            <person name="Garcia-Roger E.M."/>
            <person name="Carmona M.J."/>
            <person name="Serra M."/>
            <person name="Gomez A."/>
        </authorList>
    </citation>
    <scope>NUCLEOTIDE SEQUENCE [LARGE SCALE GENOMIC DNA]</scope>
    <source>
        <strain evidence="3">HYR1</strain>
    </source>
</reference>
<keyword evidence="4" id="KW-1185">Reference proteome</keyword>
<feature type="domain" description="Tubby C-terminal" evidence="2">
    <location>
        <begin position="182"/>
        <end position="402"/>
    </location>
</feature>
<evidence type="ECO:0000259" key="2">
    <source>
        <dbReference type="Pfam" id="PF01167"/>
    </source>
</evidence>
<organism evidence="3 4">
    <name type="scientific">Brachionus plicatilis</name>
    <name type="common">Marine rotifer</name>
    <name type="synonym">Brachionus muelleri</name>
    <dbReference type="NCBI Taxonomy" id="10195"/>
    <lineage>
        <taxon>Eukaryota</taxon>
        <taxon>Metazoa</taxon>
        <taxon>Spiralia</taxon>
        <taxon>Gnathifera</taxon>
        <taxon>Rotifera</taxon>
        <taxon>Eurotatoria</taxon>
        <taxon>Monogononta</taxon>
        <taxon>Pseudotrocha</taxon>
        <taxon>Ploima</taxon>
        <taxon>Brachionidae</taxon>
        <taxon>Brachionus</taxon>
    </lineage>
</organism>
<dbReference type="SUPFAM" id="SSF54518">
    <property type="entry name" value="Tubby C-terminal domain-like"/>
    <property type="match status" value="1"/>
</dbReference>
<dbReference type="Gene3D" id="3.20.90.10">
    <property type="entry name" value="Tubby Protein, Chain A"/>
    <property type="match status" value="1"/>
</dbReference>
<dbReference type="AlphaFoldDB" id="A0A3M7RV75"/>
<name>A0A3M7RV75_BRAPC</name>
<dbReference type="EMBL" id="REGN01002578">
    <property type="protein sequence ID" value="RNA27207.1"/>
    <property type="molecule type" value="Genomic_DNA"/>
</dbReference>
<accession>A0A3M7RV75</accession>
<dbReference type="Pfam" id="PF01167">
    <property type="entry name" value="Tub"/>
    <property type="match status" value="1"/>
</dbReference>
<dbReference type="OrthoDB" id="8775810at2759"/>
<comment type="caution">
    <text evidence="3">The sequence shown here is derived from an EMBL/GenBank/DDBJ whole genome shotgun (WGS) entry which is preliminary data.</text>
</comment>
<dbReference type="Proteomes" id="UP000276133">
    <property type="component" value="Unassembled WGS sequence"/>
</dbReference>
<gene>
    <name evidence="3" type="ORF">BpHYR1_021647</name>
</gene>
<protein>
    <submittedName>
        <fullName evidence="3">Tubby-related 3 isoform X1</fullName>
    </submittedName>
</protein>
<dbReference type="STRING" id="10195.A0A3M7RV75"/>
<evidence type="ECO:0000313" key="4">
    <source>
        <dbReference type="Proteomes" id="UP000276133"/>
    </source>
</evidence>
<sequence>MSATNRSSKPSSGLVSSRDLIYADLSETFEYERRQKETDQKKIIRIRAKTKEYSKKILPFASEDEESISANFKVNSKDKKLFYFKNKSALNQPDMETSSKRSEFHFAEDSNPFIVRSVPMRTRKNSHGLDDDDFENFETHSSTKKSYDYKTKIYSFDLNEDRYLEKKYFGILLRDQAKFLITCCPKETLVRCNIRVEKRMYSEYFLYLESDQYDPNEPICFTKHKKSVISSAYSFKTTDFSRYNEIVKLGELHSNLKRSNYDLIGWYEHRQDESDHDHSYDEEKTVQDEPRQKHKKYFELNFNNKLIGDLKPKDVNVVLNLFRENLAPLKPNKEFKKKNLVSKHAEFDPKTKTFTMDFKDRAQMPSTNNIQLTDKNDPYKNIVLQMGKIKEKTYTLDFTYPFKV</sequence>